<keyword evidence="1" id="KW-0479">Metal-binding</keyword>
<feature type="non-terminal residue" evidence="6">
    <location>
        <position position="1"/>
    </location>
</feature>
<keyword evidence="3" id="KW-0833">Ubl conjugation pathway</keyword>
<dbReference type="Proteomes" id="UP001476798">
    <property type="component" value="Unassembled WGS sequence"/>
</dbReference>
<evidence type="ECO:0000256" key="4">
    <source>
        <dbReference type="ARBA" id="ARBA00022833"/>
    </source>
</evidence>
<dbReference type="EMBL" id="JAHRIO010074740">
    <property type="protein sequence ID" value="MEQ2183210.1"/>
    <property type="molecule type" value="Genomic_DNA"/>
</dbReference>
<dbReference type="SUPFAM" id="SSF57850">
    <property type="entry name" value="RING/U-box"/>
    <property type="match status" value="1"/>
</dbReference>
<dbReference type="SMART" id="SM00647">
    <property type="entry name" value="IBR"/>
    <property type="match status" value="1"/>
</dbReference>
<sequence length="144" mass="16263">SSFMCCNHTSEEMRICNPCHMNFKIASLAAPHQEELYQRLKFERGVKLDPSRAWCPVLECQSVCSVQASTEGQPAAVACPTCHTVFCSSCRGPWVDSHTCHERQPMIPPPLSDESRLVSWFRQLLIEALSKYPNRTMASIQGFE</sequence>
<comment type="caution">
    <text evidence="6">The sequence shown here is derived from an EMBL/GenBank/DDBJ whole genome shotgun (WGS) entry which is preliminary data.</text>
</comment>
<gene>
    <name evidence="6" type="ORF">GOODEAATRI_030358</name>
</gene>
<feature type="domain" description="IBR" evidence="5">
    <location>
        <begin position="35"/>
        <end position="100"/>
    </location>
</feature>
<evidence type="ECO:0000256" key="3">
    <source>
        <dbReference type="ARBA" id="ARBA00022786"/>
    </source>
</evidence>
<reference evidence="6 7" key="1">
    <citation type="submission" date="2021-06" db="EMBL/GenBank/DDBJ databases">
        <authorList>
            <person name="Palmer J.M."/>
        </authorList>
    </citation>
    <scope>NUCLEOTIDE SEQUENCE [LARGE SCALE GENOMIC DNA]</scope>
    <source>
        <strain evidence="6 7">GA_2019</strain>
        <tissue evidence="6">Muscle</tissue>
    </source>
</reference>
<protein>
    <recommendedName>
        <fullName evidence="5">IBR domain-containing protein</fullName>
    </recommendedName>
</protein>
<evidence type="ECO:0000256" key="1">
    <source>
        <dbReference type="ARBA" id="ARBA00022723"/>
    </source>
</evidence>
<name>A0ABV0PI94_9TELE</name>
<dbReference type="Pfam" id="PF01485">
    <property type="entry name" value="IBR"/>
    <property type="match status" value="1"/>
</dbReference>
<evidence type="ECO:0000256" key="2">
    <source>
        <dbReference type="ARBA" id="ARBA00022771"/>
    </source>
</evidence>
<keyword evidence="4" id="KW-0862">Zinc</keyword>
<evidence type="ECO:0000313" key="6">
    <source>
        <dbReference type="EMBL" id="MEQ2183210.1"/>
    </source>
</evidence>
<evidence type="ECO:0000313" key="7">
    <source>
        <dbReference type="Proteomes" id="UP001476798"/>
    </source>
</evidence>
<keyword evidence="7" id="KW-1185">Reference proteome</keyword>
<dbReference type="InterPro" id="IPR002867">
    <property type="entry name" value="IBR_dom"/>
</dbReference>
<proteinExistence type="predicted"/>
<keyword evidence="2" id="KW-0863">Zinc-finger</keyword>
<evidence type="ECO:0000259" key="5">
    <source>
        <dbReference type="SMART" id="SM00647"/>
    </source>
</evidence>
<organism evidence="6 7">
    <name type="scientific">Goodea atripinnis</name>
    <dbReference type="NCBI Taxonomy" id="208336"/>
    <lineage>
        <taxon>Eukaryota</taxon>
        <taxon>Metazoa</taxon>
        <taxon>Chordata</taxon>
        <taxon>Craniata</taxon>
        <taxon>Vertebrata</taxon>
        <taxon>Euteleostomi</taxon>
        <taxon>Actinopterygii</taxon>
        <taxon>Neopterygii</taxon>
        <taxon>Teleostei</taxon>
        <taxon>Neoteleostei</taxon>
        <taxon>Acanthomorphata</taxon>
        <taxon>Ovalentaria</taxon>
        <taxon>Atherinomorphae</taxon>
        <taxon>Cyprinodontiformes</taxon>
        <taxon>Goodeidae</taxon>
        <taxon>Goodea</taxon>
    </lineage>
</organism>
<accession>A0ABV0PI94</accession>